<protein>
    <submittedName>
        <fullName evidence="17 18">Lysine-specific demethylase 4C isoform X4</fullName>
    </submittedName>
</protein>
<feature type="region of interest" description="Disordered" evidence="13">
    <location>
        <begin position="200"/>
        <end position="328"/>
    </location>
</feature>
<feature type="compositionally biased region" description="Low complexity" evidence="13">
    <location>
        <begin position="241"/>
        <end position="251"/>
    </location>
</feature>
<dbReference type="Pfam" id="PF02373">
    <property type="entry name" value="JmjC"/>
    <property type="match status" value="1"/>
</dbReference>
<evidence type="ECO:0000256" key="10">
    <source>
        <dbReference type="ARBA" id="ARBA00023015"/>
    </source>
</evidence>
<keyword evidence="7" id="KW-0223">Dioxygenase</keyword>
<keyword evidence="9" id="KW-0408">Iron</keyword>
<dbReference type="RefSeq" id="XP_070336564.1">
    <property type="nucleotide sequence ID" value="XM_070480463.1"/>
</dbReference>
<evidence type="ECO:0000256" key="2">
    <source>
        <dbReference type="ARBA" id="ARBA00022723"/>
    </source>
</evidence>
<dbReference type="RefSeq" id="XP_070336565.1">
    <property type="nucleotide sequence ID" value="XM_070480464.1"/>
</dbReference>
<evidence type="ECO:0000256" key="8">
    <source>
        <dbReference type="ARBA" id="ARBA00023002"/>
    </source>
</evidence>
<evidence type="ECO:0000256" key="9">
    <source>
        <dbReference type="ARBA" id="ARBA00023004"/>
    </source>
</evidence>
<dbReference type="Pfam" id="PF13832">
    <property type="entry name" value="zf-HC5HC2H_2"/>
    <property type="match status" value="1"/>
</dbReference>
<dbReference type="Pfam" id="PF18104">
    <property type="entry name" value="Tudor_2"/>
    <property type="match status" value="2"/>
</dbReference>
<evidence type="ECO:0000256" key="5">
    <source>
        <dbReference type="ARBA" id="ARBA00022833"/>
    </source>
</evidence>
<keyword evidence="8" id="KW-0560">Oxidoreductase</keyword>
<dbReference type="Gene3D" id="3.10.330.70">
    <property type="match status" value="1"/>
</dbReference>
<dbReference type="PROSITE" id="PS51184">
    <property type="entry name" value="JMJC"/>
    <property type="match status" value="1"/>
</dbReference>
<dbReference type="SUPFAM" id="SSF57903">
    <property type="entry name" value="FYVE/PHD zinc finger"/>
    <property type="match status" value="1"/>
</dbReference>
<dbReference type="SMART" id="SM00249">
    <property type="entry name" value="PHD"/>
    <property type="match status" value="2"/>
</dbReference>
<evidence type="ECO:0000256" key="6">
    <source>
        <dbReference type="ARBA" id="ARBA00022853"/>
    </source>
</evidence>
<keyword evidence="6" id="KW-0156">Chromatin regulator</keyword>
<dbReference type="PANTHER" id="PTHR10694">
    <property type="entry name" value="LYSINE-SPECIFIC DEMETHYLASE"/>
    <property type="match status" value="1"/>
</dbReference>
<evidence type="ECO:0000256" key="3">
    <source>
        <dbReference type="ARBA" id="ARBA00022737"/>
    </source>
</evidence>
<sequence>MITFPYGYHAGFNHGFNCAESTNFATVRWIDYGKVAKLCTCRKDMVKISMDIFVRKFQPDRYQLWKQGKDIYTIDHTKPTPESTPEVKAWLQRRRKVRKASRSFQCTSSHSKRPKNEEDEKLSATVGGTEGPTPDPDPYDLKDDGKPEEAVKLANTEAPSEKETSVSRMQLDHNLSDNIRFSGNVCLSASVAEKITAEDGQTCAAVPPSDPSEADESISSGQVTSEESEPRRLPWPKSPESHSSVAESSSALTEGEESDVESRGSGLEPGEVPAVSSGKRNGFKVPSRTEGETKTAKSWRHPLSKPPARSPMTLVKQQATSDEELPEAPSIEEEVEETESWAKPLVHLWQTKSPNFVAEQEYNTAMGRMEPHCAICALLMPYYKPDSSNEENDSRWETKLDEVVTSGGKTKPLIPEMCFIYSEENIEYSPPNALLEEDGTSLLISCAKCRVRVHASCYGIPSHEICDGWLCARCKRNAWTAECCLCNLRGGALKETKNNKWAHVMCAVAVPEVRFTNVPERTQIDVGRIPLQRLKLKCMFCRHRVKKVSGACIQCSYGRCPASFHVTCAHAAGVLMEPDDWPYVVNITCFRHKVNPNVKSKAGEKGISVGQTVITKHRNTRYYSCRVIAVTAQTFYEVVFDDGSFSRDTFPEDIVSRDCVKLGPPAEGEVVQVKWPDGKLYGAKYLGSNVAHMYQVEFEDGSQIAMKREDIYTLDEELPKRVKARFSTASDMRFEDTFYGTDIIQGEKKRQRVLSSRFKNEYVDDPVYRTFLKSSFQKKCQKRQ</sequence>
<accession>A0ABM4J912</accession>
<dbReference type="InterPro" id="IPR011011">
    <property type="entry name" value="Znf_FYVE_PHD"/>
</dbReference>
<evidence type="ECO:0000256" key="11">
    <source>
        <dbReference type="ARBA" id="ARBA00023163"/>
    </source>
</evidence>
<evidence type="ECO:0000256" key="1">
    <source>
        <dbReference type="ARBA" id="ARBA00004123"/>
    </source>
</evidence>
<dbReference type="InterPro" id="IPR002999">
    <property type="entry name" value="Tudor"/>
</dbReference>
<feature type="domain" description="PHD-type" evidence="15">
    <location>
        <begin position="480"/>
        <end position="593"/>
    </location>
</feature>
<evidence type="ECO:0000259" key="14">
    <source>
        <dbReference type="PROSITE" id="PS51184"/>
    </source>
</evidence>
<dbReference type="InterPro" id="IPR013083">
    <property type="entry name" value="Znf_RING/FYVE/PHD"/>
</dbReference>
<keyword evidence="10" id="KW-0805">Transcription regulation</keyword>
<keyword evidence="16" id="KW-1185">Reference proteome</keyword>
<dbReference type="GeneID" id="110144613"/>
<dbReference type="InterPro" id="IPR019787">
    <property type="entry name" value="Znf_PHD-finger"/>
</dbReference>
<keyword evidence="12" id="KW-0539">Nucleus</keyword>
<dbReference type="InterPro" id="IPR034732">
    <property type="entry name" value="EPHD"/>
</dbReference>
<dbReference type="InterPro" id="IPR003347">
    <property type="entry name" value="JmjC_dom"/>
</dbReference>
<feature type="region of interest" description="Disordered" evidence="13">
    <location>
        <begin position="98"/>
        <end position="145"/>
    </location>
</feature>
<keyword evidence="11" id="KW-0804">Transcription</keyword>
<dbReference type="Gene3D" id="2.60.120.650">
    <property type="entry name" value="Cupin"/>
    <property type="match status" value="1"/>
</dbReference>
<keyword evidence="5" id="KW-0862">Zinc</keyword>
<evidence type="ECO:0000256" key="7">
    <source>
        <dbReference type="ARBA" id="ARBA00022964"/>
    </source>
</evidence>
<dbReference type="Gene3D" id="2.30.30.140">
    <property type="match status" value="1"/>
</dbReference>
<feature type="domain" description="JmjC" evidence="14">
    <location>
        <begin position="1"/>
        <end position="41"/>
    </location>
</feature>
<dbReference type="CDD" id="cd20465">
    <property type="entry name" value="Tudor_JMJD2C_rpt1"/>
    <property type="match status" value="1"/>
</dbReference>
<dbReference type="SUPFAM" id="SSF51197">
    <property type="entry name" value="Clavaminate synthase-like"/>
    <property type="match status" value="1"/>
</dbReference>
<reference evidence="17 18" key="2">
    <citation type="submission" date="2025-05" db="UniProtKB">
        <authorList>
            <consortium name="RefSeq"/>
        </authorList>
    </citation>
    <scope>IDENTIFICATION</scope>
    <source>
        <tissue evidence="17 18">Tongue muscle</tissue>
    </source>
</reference>
<evidence type="ECO:0000256" key="12">
    <source>
        <dbReference type="ARBA" id="ARBA00023242"/>
    </source>
</evidence>
<evidence type="ECO:0000313" key="16">
    <source>
        <dbReference type="Proteomes" id="UP001652640"/>
    </source>
</evidence>
<reference evidence="16" key="1">
    <citation type="journal article" date="2022" name="J. Hered.">
        <title>A De Novo Chromosome-Level Genome Assembly of the White-Tailed Deer, Odocoileus Virginianus.</title>
        <authorList>
            <person name="London E.W."/>
            <person name="Roca A.L."/>
            <person name="Novakofski J.E."/>
            <person name="Mateus-Pinilla N.E."/>
        </authorList>
    </citation>
    <scope>NUCLEOTIDE SEQUENCE [LARGE SCALE GENOMIC DNA]</scope>
</reference>
<proteinExistence type="predicted"/>
<dbReference type="Gene3D" id="3.30.40.10">
    <property type="entry name" value="Zinc/RING finger domain, C3HC4 (zinc finger)"/>
    <property type="match status" value="2"/>
</dbReference>
<keyword evidence="4" id="KW-0863">Zinc-finger</keyword>
<comment type="subcellular location">
    <subcellularLocation>
        <location evidence="1">Nucleus</location>
    </subcellularLocation>
</comment>
<gene>
    <name evidence="17 18" type="primary">KDM4C</name>
</gene>
<dbReference type="PANTHER" id="PTHR10694:SF104">
    <property type="entry name" value="LYSINE-SPECIFIC DEMETHYLASE 4C"/>
    <property type="match status" value="1"/>
</dbReference>
<dbReference type="PROSITE" id="PS51805">
    <property type="entry name" value="EPHD"/>
    <property type="match status" value="1"/>
</dbReference>
<evidence type="ECO:0000313" key="18">
    <source>
        <dbReference type="RefSeq" id="XP_070336565.1"/>
    </source>
</evidence>
<name>A0ABM4J912_ODOVR</name>
<dbReference type="SUPFAM" id="SSF63748">
    <property type="entry name" value="Tudor/PWWP/MBT"/>
    <property type="match status" value="2"/>
</dbReference>
<keyword evidence="2" id="KW-0479">Metal-binding</keyword>
<evidence type="ECO:0000259" key="15">
    <source>
        <dbReference type="PROSITE" id="PS51805"/>
    </source>
</evidence>
<evidence type="ECO:0000256" key="4">
    <source>
        <dbReference type="ARBA" id="ARBA00022771"/>
    </source>
</evidence>
<dbReference type="CDD" id="cd20468">
    <property type="entry name" value="Tudor_JMJD2C_rpt2"/>
    <property type="match status" value="1"/>
</dbReference>
<evidence type="ECO:0000256" key="13">
    <source>
        <dbReference type="SAM" id="MobiDB-lite"/>
    </source>
</evidence>
<dbReference type="SMART" id="SM00333">
    <property type="entry name" value="TUDOR"/>
    <property type="match status" value="2"/>
</dbReference>
<dbReference type="InterPro" id="IPR040477">
    <property type="entry name" value="KDM4-like_Tudor"/>
</dbReference>
<dbReference type="InterPro" id="IPR001965">
    <property type="entry name" value="Znf_PHD"/>
</dbReference>
<dbReference type="CDD" id="cd15577">
    <property type="entry name" value="PHD_JMJD2C"/>
    <property type="match status" value="1"/>
</dbReference>
<organism evidence="16 18">
    <name type="scientific">Odocoileus virginianus</name>
    <name type="common">White-tailed deer</name>
    <dbReference type="NCBI Taxonomy" id="9874"/>
    <lineage>
        <taxon>Eukaryota</taxon>
        <taxon>Metazoa</taxon>
        <taxon>Chordata</taxon>
        <taxon>Craniata</taxon>
        <taxon>Vertebrata</taxon>
        <taxon>Euteleostomi</taxon>
        <taxon>Mammalia</taxon>
        <taxon>Eutheria</taxon>
        <taxon>Laurasiatheria</taxon>
        <taxon>Artiodactyla</taxon>
        <taxon>Ruminantia</taxon>
        <taxon>Pecora</taxon>
        <taxon>Cervidae</taxon>
        <taxon>Odocoileinae</taxon>
        <taxon>Odocoileus</taxon>
    </lineage>
</organism>
<keyword evidence="3" id="KW-0677">Repeat</keyword>
<evidence type="ECO:0000313" key="17">
    <source>
        <dbReference type="RefSeq" id="XP_070336564.1"/>
    </source>
</evidence>
<dbReference type="Pfam" id="PF13831">
    <property type="entry name" value="PHD_2"/>
    <property type="match status" value="1"/>
</dbReference>
<dbReference type="Proteomes" id="UP001652640">
    <property type="component" value="Chromosome 18"/>
</dbReference>